<name>A0A4P9VJU3_9GAMM</name>
<dbReference type="InterPro" id="IPR010987">
    <property type="entry name" value="Glutathione-S-Trfase_C-like"/>
</dbReference>
<evidence type="ECO:0000256" key="1">
    <source>
        <dbReference type="ARBA" id="ARBA00012452"/>
    </source>
</evidence>
<protein>
    <recommendedName>
        <fullName evidence="1">glutathione transferase</fullName>
        <ecNumber evidence="1">2.5.1.18</ecNumber>
    </recommendedName>
</protein>
<dbReference type="GO" id="GO:0043295">
    <property type="term" value="F:glutathione binding"/>
    <property type="evidence" value="ECO:0007669"/>
    <property type="project" value="TreeGrafter"/>
</dbReference>
<dbReference type="GO" id="GO:0005737">
    <property type="term" value="C:cytoplasm"/>
    <property type="evidence" value="ECO:0007669"/>
    <property type="project" value="TreeGrafter"/>
</dbReference>
<dbReference type="PANTHER" id="PTHR43900">
    <property type="entry name" value="GLUTATHIONE S-TRANSFERASE RHO"/>
    <property type="match status" value="1"/>
</dbReference>
<dbReference type="Gene3D" id="1.20.1050.10">
    <property type="match status" value="1"/>
</dbReference>
<dbReference type="Gene3D" id="3.40.30.10">
    <property type="entry name" value="Glutaredoxin"/>
    <property type="match status" value="1"/>
</dbReference>
<dbReference type="EMBL" id="NDXW01000001">
    <property type="protein sequence ID" value="RDH42584.1"/>
    <property type="molecule type" value="Genomic_DNA"/>
</dbReference>
<dbReference type="Pfam" id="PF00043">
    <property type="entry name" value="GST_C"/>
    <property type="match status" value="1"/>
</dbReference>
<feature type="domain" description="GST C-terminal" evidence="4">
    <location>
        <begin position="91"/>
        <end position="213"/>
    </location>
</feature>
<dbReference type="InterPro" id="IPR004045">
    <property type="entry name" value="Glutathione_S-Trfase_N"/>
</dbReference>
<reference evidence="5 6" key="1">
    <citation type="submission" date="2017-04" db="EMBL/GenBank/DDBJ databases">
        <title>Draft genome sequence of Zooshikella ganghwensis VG4 isolated from Red Sea sediments.</title>
        <authorList>
            <person name="Rehman Z."/>
            <person name="Alam I."/>
            <person name="Kamau A."/>
            <person name="Bajic V."/>
            <person name="Leiknes T."/>
        </authorList>
    </citation>
    <scope>NUCLEOTIDE SEQUENCE [LARGE SCALE GENOMIC DNA]</scope>
    <source>
        <strain evidence="5 6">VG4</strain>
    </source>
</reference>
<sequence length="213" mass="24324">MNNESLHIYGPILSPFVKTVILLCEEKSLNYTVGLTINGEDVDFKSEQHLKLHPAGKVPILFHNDFVLCETVAICRYLDQAYPQPSMQPEDIYERALHDQWCSILAGEFNLPIIKNYLLEFAFPKGENGQVKMDKIKEAEPLLLNVLSKLNKELQTGKTLGQNRLTIADTLIIPILAYIHGIPHGSEQLKRFEYLQDYIAKMLNRPSCMKLLK</sequence>
<dbReference type="CDD" id="cd00299">
    <property type="entry name" value="GST_C_family"/>
    <property type="match status" value="1"/>
</dbReference>
<accession>A0A4P9VJU3</accession>
<dbReference type="PANTHER" id="PTHR43900:SF3">
    <property type="entry name" value="GLUTATHIONE S-TRANSFERASE RHO"/>
    <property type="match status" value="1"/>
</dbReference>
<dbReference type="SFLD" id="SFLDS00019">
    <property type="entry name" value="Glutathione_Transferase_(cytos"/>
    <property type="match status" value="1"/>
</dbReference>
<dbReference type="AlphaFoldDB" id="A0A4P9VJU3"/>
<evidence type="ECO:0000313" key="6">
    <source>
        <dbReference type="Proteomes" id="UP000257039"/>
    </source>
</evidence>
<dbReference type="SUPFAM" id="SSF47616">
    <property type="entry name" value="GST C-terminal domain-like"/>
    <property type="match status" value="1"/>
</dbReference>
<dbReference type="PROSITE" id="PS50404">
    <property type="entry name" value="GST_NTER"/>
    <property type="match status" value="1"/>
</dbReference>
<dbReference type="Pfam" id="PF13417">
    <property type="entry name" value="GST_N_3"/>
    <property type="match status" value="1"/>
</dbReference>
<gene>
    <name evidence="5" type="ORF">B9G39_03495</name>
</gene>
<dbReference type="SUPFAM" id="SSF52833">
    <property type="entry name" value="Thioredoxin-like"/>
    <property type="match status" value="1"/>
</dbReference>
<dbReference type="RefSeq" id="WP_094786066.1">
    <property type="nucleotide sequence ID" value="NZ_JAEVHG010000006.1"/>
</dbReference>
<evidence type="ECO:0000259" key="3">
    <source>
        <dbReference type="PROSITE" id="PS50404"/>
    </source>
</evidence>
<dbReference type="InterPro" id="IPR004046">
    <property type="entry name" value="GST_C"/>
</dbReference>
<evidence type="ECO:0000256" key="2">
    <source>
        <dbReference type="ARBA" id="ARBA00022679"/>
    </source>
</evidence>
<dbReference type="PROSITE" id="PS50405">
    <property type="entry name" value="GST_CTER"/>
    <property type="match status" value="1"/>
</dbReference>
<keyword evidence="2 5" id="KW-0808">Transferase</keyword>
<organism evidence="5 6">
    <name type="scientific">Zooshikella ganghwensis</name>
    <dbReference type="NCBI Taxonomy" id="202772"/>
    <lineage>
        <taxon>Bacteria</taxon>
        <taxon>Pseudomonadati</taxon>
        <taxon>Pseudomonadota</taxon>
        <taxon>Gammaproteobacteria</taxon>
        <taxon>Oceanospirillales</taxon>
        <taxon>Zooshikellaceae</taxon>
        <taxon>Zooshikella</taxon>
    </lineage>
</organism>
<dbReference type="SFLD" id="SFLDG00358">
    <property type="entry name" value="Main_(cytGST)"/>
    <property type="match status" value="1"/>
</dbReference>
<feature type="domain" description="GST N-terminal" evidence="3">
    <location>
        <begin position="4"/>
        <end position="86"/>
    </location>
</feature>
<proteinExistence type="predicted"/>
<keyword evidence="6" id="KW-1185">Reference proteome</keyword>
<dbReference type="InterPro" id="IPR040079">
    <property type="entry name" value="Glutathione_S-Trfase"/>
</dbReference>
<dbReference type="Proteomes" id="UP000257039">
    <property type="component" value="Unassembled WGS sequence"/>
</dbReference>
<evidence type="ECO:0000259" key="4">
    <source>
        <dbReference type="PROSITE" id="PS50405"/>
    </source>
</evidence>
<dbReference type="InterPro" id="IPR036249">
    <property type="entry name" value="Thioredoxin-like_sf"/>
</dbReference>
<dbReference type="GO" id="GO:0004364">
    <property type="term" value="F:glutathione transferase activity"/>
    <property type="evidence" value="ECO:0007669"/>
    <property type="project" value="UniProtKB-EC"/>
</dbReference>
<dbReference type="InterPro" id="IPR036282">
    <property type="entry name" value="Glutathione-S-Trfase_C_sf"/>
</dbReference>
<comment type="caution">
    <text evidence="5">The sequence shown here is derived from an EMBL/GenBank/DDBJ whole genome shotgun (WGS) entry which is preliminary data.</text>
</comment>
<dbReference type="EC" id="2.5.1.18" evidence="1"/>
<evidence type="ECO:0000313" key="5">
    <source>
        <dbReference type="EMBL" id="RDH42584.1"/>
    </source>
</evidence>